<comment type="similarity">
    <text evidence="2">Belongs to the protein kinase superfamily. ADCK protein kinase family.</text>
</comment>
<gene>
    <name evidence="15" type="primary">ubiB</name>
    <name evidence="15" type="ORF">ERCILAFE3058_608</name>
</gene>
<keyword evidence="5 15" id="KW-0808">Transferase</keyword>
<evidence type="ECO:0000256" key="7">
    <source>
        <dbReference type="ARBA" id="ARBA00022692"/>
    </source>
</evidence>
<dbReference type="InterPro" id="IPR050154">
    <property type="entry name" value="UbiB_kinase"/>
</dbReference>
<evidence type="ECO:0000256" key="12">
    <source>
        <dbReference type="ARBA" id="ARBA00023136"/>
    </source>
</evidence>
<evidence type="ECO:0000256" key="3">
    <source>
        <dbReference type="ARBA" id="ARBA00022475"/>
    </source>
</evidence>
<keyword evidence="4" id="KW-0997">Cell inner membrane</keyword>
<evidence type="ECO:0000313" key="15">
    <source>
        <dbReference type="EMBL" id="VFP84519.1"/>
    </source>
</evidence>
<feature type="transmembrane region" description="Helical" evidence="13">
    <location>
        <begin position="526"/>
        <end position="543"/>
    </location>
</feature>
<dbReference type="SUPFAM" id="SSF56112">
    <property type="entry name" value="Protein kinase-like (PK-like)"/>
    <property type="match status" value="1"/>
</dbReference>
<keyword evidence="3" id="KW-1003">Cell membrane</keyword>
<sequence length="553" mass="64525">MTCSDLSRLYRILIVILGYNLDELLPHRGVSRLLKIVRRCFFWVPKKHINESIGIRLRLALEHLGPVWIKFGQLISTRGDIFPIQITEQLELLQSHVTPFDGKKAIELIERSCKIVIQEQFDNFNIIPLATASIAQVHTAILKENGREVIIKVIRPDIISVIKADIKLLYRLAFWIPRFIPHARRLRPQEVVSYYEYTLMNELNLLHEAANAVQIRRNFEKSKILYVPEIYSGYCSENVLVMERIYGIPISNIKVLEQYGINMSLLAERGVQIFFTQVFRDSFFHADMHPGNIFVSYQRPQDPQYIGVDYGIVSTLSKKDKQYLAENFVAFFNRDYRKVAELHINSGWVPSDTNIVDFEFAIRCVCEPIFKKPLVEISFGNLLINLFNTARCFHMEVQPQLVLLQKTLLYVEGIGRKIDPHLDLWKTAKPFLEDWIKDQASIATLLNTLKYTVPLWIDRLSELPDFIYENLKKNHHVPLQDNVQLLTGNMKIKYPQKYSSYYLFSFDQLLLLSGTMIFIWRPGWDILALGLITFSIRVWLTKCRNNTPTSHHH</sequence>
<keyword evidence="9 15" id="KW-0418">Kinase</keyword>
<name>A0A451DDH5_9GAMM</name>
<dbReference type="NCBIfam" id="TIGR01982">
    <property type="entry name" value="UbiB"/>
    <property type="match status" value="1"/>
</dbReference>
<evidence type="ECO:0000259" key="14">
    <source>
        <dbReference type="Pfam" id="PF03109"/>
    </source>
</evidence>
<evidence type="ECO:0000256" key="6">
    <source>
        <dbReference type="ARBA" id="ARBA00022688"/>
    </source>
</evidence>
<reference evidence="15 16" key="1">
    <citation type="submission" date="2019-02" db="EMBL/GenBank/DDBJ databases">
        <authorList>
            <person name="Manzano-Marin A."/>
            <person name="Manzano-Marin A."/>
        </authorList>
    </citation>
    <scope>NUCLEOTIDE SEQUENCE [LARGE SCALE GENOMIC DNA]</scope>
    <source>
        <strain evidence="15 16">ErCilaricifoliae</strain>
    </source>
</reference>
<protein>
    <submittedName>
        <fullName evidence="15">Probable protein kinase UbiB</fullName>
        <ecNumber evidence="15">2.7.-.-</ecNumber>
    </submittedName>
</protein>
<keyword evidence="12 13" id="KW-0472">Membrane</keyword>
<dbReference type="NCBIfam" id="NF003404">
    <property type="entry name" value="PRK04750.1"/>
    <property type="match status" value="1"/>
</dbReference>
<evidence type="ECO:0000256" key="4">
    <source>
        <dbReference type="ARBA" id="ARBA00022519"/>
    </source>
</evidence>
<evidence type="ECO:0000256" key="2">
    <source>
        <dbReference type="ARBA" id="ARBA00009670"/>
    </source>
</evidence>
<evidence type="ECO:0000256" key="13">
    <source>
        <dbReference type="SAM" id="Phobius"/>
    </source>
</evidence>
<dbReference type="GO" id="GO:0016301">
    <property type="term" value="F:kinase activity"/>
    <property type="evidence" value="ECO:0007669"/>
    <property type="project" value="UniProtKB-KW"/>
</dbReference>
<dbReference type="InterPro" id="IPR011009">
    <property type="entry name" value="Kinase-like_dom_sf"/>
</dbReference>
<dbReference type="InterPro" id="IPR004147">
    <property type="entry name" value="ABC1_dom"/>
</dbReference>
<dbReference type="EMBL" id="LR217720">
    <property type="protein sequence ID" value="VFP84519.1"/>
    <property type="molecule type" value="Genomic_DNA"/>
</dbReference>
<dbReference type="Proteomes" id="UP000294418">
    <property type="component" value="Chromosome"/>
</dbReference>
<keyword evidence="7 13" id="KW-0812">Transmembrane</keyword>
<keyword evidence="8" id="KW-0547">Nucleotide-binding</keyword>
<dbReference type="InterPro" id="IPR010232">
    <property type="entry name" value="UbiB"/>
</dbReference>
<feature type="domain" description="ABC1 atypical kinase-like" evidence="14">
    <location>
        <begin position="93"/>
        <end position="343"/>
    </location>
</feature>
<evidence type="ECO:0000313" key="16">
    <source>
        <dbReference type="Proteomes" id="UP000294418"/>
    </source>
</evidence>
<dbReference type="GO" id="GO:0006744">
    <property type="term" value="P:ubiquinone biosynthetic process"/>
    <property type="evidence" value="ECO:0007669"/>
    <property type="project" value="UniProtKB-UniPathway"/>
</dbReference>
<evidence type="ECO:0000256" key="11">
    <source>
        <dbReference type="ARBA" id="ARBA00022989"/>
    </source>
</evidence>
<keyword evidence="11 13" id="KW-1133">Transmembrane helix</keyword>
<organism evidence="15 16">
    <name type="scientific">Candidatus Erwinia haradaeae</name>
    <dbReference type="NCBI Taxonomy" id="1922217"/>
    <lineage>
        <taxon>Bacteria</taxon>
        <taxon>Pseudomonadati</taxon>
        <taxon>Pseudomonadota</taxon>
        <taxon>Gammaproteobacteria</taxon>
        <taxon>Enterobacterales</taxon>
        <taxon>Erwiniaceae</taxon>
        <taxon>Erwinia</taxon>
    </lineage>
</organism>
<evidence type="ECO:0000256" key="8">
    <source>
        <dbReference type="ARBA" id="ARBA00022741"/>
    </source>
</evidence>
<dbReference type="RefSeq" id="WP_157989969.1">
    <property type="nucleotide sequence ID" value="NZ_LR217720.1"/>
</dbReference>
<dbReference type="EC" id="2.7.-.-" evidence="15"/>
<dbReference type="PANTHER" id="PTHR10566">
    <property type="entry name" value="CHAPERONE-ACTIVITY OF BC1 COMPLEX CABC1 -RELATED"/>
    <property type="match status" value="1"/>
</dbReference>
<evidence type="ECO:0000256" key="10">
    <source>
        <dbReference type="ARBA" id="ARBA00022840"/>
    </source>
</evidence>
<proteinExistence type="inferred from homology"/>
<accession>A0A451DDH5</accession>
<keyword evidence="10" id="KW-0067">ATP-binding</keyword>
<evidence type="ECO:0000256" key="1">
    <source>
        <dbReference type="ARBA" id="ARBA00005020"/>
    </source>
</evidence>
<dbReference type="CDD" id="cd13972">
    <property type="entry name" value="UbiB"/>
    <property type="match status" value="1"/>
</dbReference>
<dbReference type="InterPro" id="IPR045308">
    <property type="entry name" value="UbiB_bact"/>
</dbReference>
<dbReference type="PANTHER" id="PTHR10566:SF113">
    <property type="entry name" value="PROTEIN ACTIVITY OF BC1 COMPLEX KINASE 7, CHLOROPLASTIC"/>
    <property type="match status" value="1"/>
</dbReference>
<keyword evidence="6" id="KW-0831">Ubiquinone biosynthesis</keyword>
<evidence type="ECO:0000256" key="9">
    <source>
        <dbReference type="ARBA" id="ARBA00022777"/>
    </source>
</evidence>
<dbReference type="OrthoDB" id="9795390at2"/>
<dbReference type="Pfam" id="PF03109">
    <property type="entry name" value="ABC1"/>
    <property type="match status" value="1"/>
</dbReference>
<dbReference type="GO" id="GO:0005524">
    <property type="term" value="F:ATP binding"/>
    <property type="evidence" value="ECO:0007669"/>
    <property type="project" value="UniProtKB-KW"/>
</dbReference>
<dbReference type="AlphaFoldDB" id="A0A451DDH5"/>
<dbReference type="UniPathway" id="UPA00232"/>
<evidence type="ECO:0000256" key="5">
    <source>
        <dbReference type="ARBA" id="ARBA00022679"/>
    </source>
</evidence>
<comment type="pathway">
    <text evidence="1">Cofactor biosynthesis; ubiquinone biosynthesis [regulation].</text>
</comment>